<protein>
    <submittedName>
        <fullName evidence="1">Uncharacterized protein</fullName>
    </submittedName>
</protein>
<gene>
    <name evidence="1" type="ORF">DPX16_21413</name>
</gene>
<dbReference type="EMBL" id="RJVU01059915">
    <property type="protein sequence ID" value="ROJ62427.1"/>
    <property type="molecule type" value="Genomic_DNA"/>
</dbReference>
<evidence type="ECO:0000313" key="2">
    <source>
        <dbReference type="Proteomes" id="UP000281406"/>
    </source>
</evidence>
<reference evidence="1 2" key="1">
    <citation type="submission" date="2018-10" db="EMBL/GenBank/DDBJ databases">
        <title>Genome assembly for a Yunnan-Guizhou Plateau 3E fish, Anabarilius grahami (Regan), and its evolutionary and genetic applications.</title>
        <authorList>
            <person name="Jiang W."/>
        </authorList>
    </citation>
    <scope>NUCLEOTIDE SEQUENCE [LARGE SCALE GENOMIC DNA]</scope>
    <source>
        <strain evidence="1">AG-KIZ</strain>
        <tissue evidence="1">Muscle</tissue>
    </source>
</reference>
<organism evidence="1 2">
    <name type="scientific">Anabarilius grahami</name>
    <name type="common">Kanglang fish</name>
    <name type="synonym">Barilius grahami</name>
    <dbReference type="NCBI Taxonomy" id="495550"/>
    <lineage>
        <taxon>Eukaryota</taxon>
        <taxon>Metazoa</taxon>
        <taxon>Chordata</taxon>
        <taxon>Craniata</taxon>
        <taxon>Vertebrata</taxon>
        <taxon>Euteleostomi</taxon>
        <taxon>Actinopterygii</taxon>
        <taxon>Neopterygii</taxon>
        <taxon>Teleostei</taxon>
        <taxon>Ostariophysi</taxon>
        <taxon>Cypriniformes</taxon>
        <taxon>Xenocyprididae</taxon>
        <taxon>Xenocypridinae</taxon>
        <taxon>Xenocypridinae incertae sedis</taxon>
        <taxon>Anabarilius</taxon>
    </lineage>
</organism>
<name>A0A3N0XV03_ANAGA</name>
<accession>A0A3N0XV03</accession>
<evidence type="ECO:0000313" key="1">
    <source>
        <dbReference type="EMBL" id="ROJ62427.1"/>
    </source>
</evidence>
<proteinExistence type="predicted"/>
<comment type="caution">
    <text evidence="1">The sequence shown here is derived from an EMBL/GenBank/DDBJ whole genome shotgun (WGS) entry which is preliminary data.</text>
</comment>
<sequence>MTGRFLPLINGPPHDDLSVTSLAIHHYWRQSIVSVMDEARVRGPGFPDSKISLNIRPRSVESMMWARSGPNVGRIWANTMLLSGLGEK</sequence>
<dbReference type="AlphaFoldDB" id="A0A3N0XV03"/>
<keyword evidence="2" id="KW-1185">Reference proteome</keyword>
<dbReference type="Proteomes" id="UP000281406">
    <property type="component" value="Unassembled WGS sequence"/>
</dbReference>